<dbReference type="Pfam" id="PF00480">
    <property type="entry name" value="ROK"/>
    <property type="match status" value="1"/>
</dbReference>
<comment type="similarity">
    <text evidence="1">Belongs to the ROK (NagC/XylR) family.</text>
</comment>
<dbReference type="InterPro" id="IPR036388">
    <property type="entry name" value="WH-like_DNA-bd_sf"/>
</dbReference>
<evidence type="ECO:0000256" key="1">
    <source>
        <dbReference type="ARBA" id="ARBA00006479"/>
    </source>
</evidence>
<dbReference type="Gene3D" id="3.30.420.40">
    <property type="match status" value="2"/>
</dbReference>
<dbReference type="AlphaFoldDB" id="A0A5R9A6J4"/>
<evidence type="ECO:0000313" key="2">
    <source>
        <dbReference type="EMBL" id="TLP74228.1"/>
    </source>
</evidence>
<dbReference type="Proteomes" id="UP000306544">
    <property type="component" value="Unassembled WGS sequence"/>
</dbReference>
<sequence length="410" mass="43642">MQEPRPPATAGSSQLVRQHNAQRVLESMWGREARTASELMAVTGLTRATILTLCRQLSDQGWLRISENSRQVGQYTKGRPATRYAFRQDACFVIGVDAGQHRIDASVADLRGEEIGGAQRPVDPPAPDDDESAMLLRRREVAAVIDSALEDAGLERDAVASVAIAVPAPVDKAGISPEGFGHFWGQMNPDLISLGTERGWNSVVENDANLAALAELELMEAPQRESFAALLSGERLGAGLVMGGQLVPQPRGAAGELGILDLVRGVESSHGFGWWARHLAYEALTAAETPTGALSGIPPEQVTSEDVFAAARDGDPLADEIMDTLAEKLARVCAVLAGLLDLDRIVISGAMASALPGVVELAKEKLPHHLNAPWLHIEVSSLGAAAVRRGAVRLAIERIKSEVLQSPLAK</sequence>
<dbReference type="PANTHER" id="PTHR18964:SF149">
    <property type="entry name" value="BIFUNCTIONAL UDP-N-ACETYLGLUCOSAMINE 2-EPIMERASE_N-ACETYLMANNOSAMINE KINASE"/>
    <property type="match status" value="1"/>
</dbReference>
<dbReference type="PANTHER" id="PTHR18964">
    <property type="entry name" value="ROK (REPRESSOR, ORF, KINASE) FAMILY"/>
    <property type="match status" value="1"/>
</dbReference>
<dbReference type="InterPro" id="IPR036390">
    <property type="entry name" value="WH_DNA-bd_sf"/>
</dbReference>
<dbReference type="OrthoDB" id="37575at2"/>
<evidence type="ECO:0000313" key="3">
    <source>
        <dbReference type="Proteomes" id="UP000306544"/>
    </source>
</evidence>
<gene>
    <name evidence="2" type="ORF">FEF27_09705</name>
</gene>
<keyword evidence="3" id="KW-1185">Reference proteome</keyword>
<dbReference type="RefSeq" id="WP_138170663.1">
    <property type="nucleotide sequence ID" value="NZ_VAWA01000012.1"/>
</dbReference>
<accession>A0A5R9A6J4</accession>
<dbReference type="SUPFAM" id="SSF53067">
    <property type="entry name" value="Actin-like ATPase domain"/>
    <property type="match status" value="1"/>
</dbReference>
<dbReference type="Gene3D" id="1.10.10.10">
    <property type="entry name" value="Winged helix-like DNA-binding domain superfamily/Winged helix DNA-binding domain"/>
    <property type="match status" value="1"/>
</dbReference>
<dbReference type="InterPro" id="IPR000600">
    <property type="entry name" value="ROK"/>
</dbReference>
<name>A0A5R9A6J4_9MICC</name>
<dbReference type="SUPFAM" id="SSF46785">
    <property type="entry name" value="Winged helix' DNA-binding domain"/>
    <property type="match status" value="1"/>
</dbReference>
<proteinExistence type="inferred from homology"/>
<dbReference type="InterPro" id="IPR043129">
    <property type="entry name" value="ATPase_NBD"/>
</dbReference>
<dbReference type="EMBL" id="VAWA01000012">
    <property type="protein sequence ID" value="TLP74228.1"/>
    <property type="molecule type" value="Genomic_DNA"/>
</dbReference>
<comment type="caution">
    <text evidence="2">The sequence shown here is derived from an EMBL/GenBank/DDBJ whole genome shotgun (WGS) entry which is preliminary data.</text>
</comment>
<reference evidence="2 3" key="1">
    <citation type="submission" date="2019-05" db="EMBL/GenBank/DDBJ databases">
        <title>Nesterenkonia sp. GY239, isolated from the Southern Atlantic Ocean.</title>
        <authorList>
            <person name="Zhang G."/>
        </authorList>
    </citation>
    <scope>NUCLEOTIDE SEQUENCE [LARGE SCALE GENOMIC DNA]</scope>
    <source>
        <strain evidence="2 3">GY239</strain>
    </source>
</reference>
<organism evidence="2 3">
    <name type="scientific">Nesterenkonia sphaerica</name>
    <dbReference type="NCBI Taxonomy" id="1804988"/>
    <lineage>
        <taxon>Bacteria</taxon>
        <taxon>Bacillati</taxon>
        <taxon>Actinomycetota</taxon>
        <taxon>Actinomycetes</taxon>
        <taxon>Micrococcales</taxon>
        <taxon>Micrococcaceae</taxon>
        <taxon>Nesterenkonia</taxon>
    </lineage>
</organism>
<protein>
    <submittedName>
        <fullName evidence="2">ROK family protein</fullName>
    </submittedName>
</protein>